<keyword evidence="1" id="KW-1133">Transmembrane helix</keyword>
<evidence type="ECO:0008006" key="4">
    <source>
        <dbReference type="Google" id="ProtNLM"/>
    </source>
</evidence>
<dbReference type="STRING" id="266892.SAMN04488054_102263"/>
<dbReference type="AlphaFoldDB" id="A0A1I4IXI0"/>
<keyword evidence="1" id="KW-0472">Membrane</keyword>
<dbReference type="Pfam" id="PF11877">
    <property type="entry name" value="DUF3397"/>
    <property type="match status" value="1"/>
</dbReference>
<sequence>MLTDVLVAIGTVLLAFPPAVWYLLYIIIVKTTKNKGKALRSASDTTAVLFIAGVGLLLHEMTGDSYLWLLLIIVLLTAVVFTVIHYRTRHDIEFKRLVKGIWRFTFFLFLIVYLLLCVYSWGSGLLSTFLD</sequence>
<feature type="transmembrane region" description="Helical" evidence="1">
    <location>
        <begin position="6"/>
        <end position="29"/>
    </location>
</feature>
<keyword evidence="3" id="KW-1185">Reference proteome</keyword>
<accession>A0A1I4IXI0</accession>
<feature type="transmembrane region" description="Helical" evidence="1">
    <location>
        <begin position="100"/>
        <end position="121"/>
    </location>
</feature>
<evidence type="ECO:0000256" key="1">
    <source>
        <dbReference type="SAM" id="Phobius"/>
    </source>
</evidence>
<evidence type="ECO:0000313" key="2">
    <source>
        <dbReference type="EMBL" id="SFL58476.1"/>
    </source>
</evidence>
<organism evidence="2 3">
    <name type="scientific">Salibacterium qingdaonense</name>
    <dbReference type="NCBI Taxonomy" id="266892"/>
    <lineage>
        <taxon>Bacteria</taxon>
        <taxon>Bacillati</taxon>
        <taxon>Bacillota</taxon>
        <taxon>Bacilli</taxon>
        <taxon>Bacillales</taxon>
        <taxon>Bacillaceae</taxon>
    </lineage>
</organism>
<dbReference type="Proteomes" id="UP000199668">
    <property type="component" value="Unassembled WGS sequence"/>
</dbReference>
<feature type="transmembrane region" description="Helical" evidence="1">
    <location>
        <begin position="41"/>
        <end position="59"/>
    </location>
</feature>
<evidence type="ECO:0000313" key="3">
    <source>
        <dbReference type="Proteomes" id="UP000199668"/>
    </source>
</evidence>
<dbReference type="InterPro" id="IPR024515">
    <property type="entry name" value="DUF3397"/>
</dbReference>
<dbReference type="RefSeq" id="WP_090925521.1">
    <property type="nucleotide sequence ID" value="NZ_FOTY01000002.1"/>
</dbReference>
<gene>
    <name evidence="2" type="ORF">SAMN04488054_102263</name>
</gene>
<protein>
    <recommendedName>
        <fullName evidence="4">DUF3397 domain-containing protein</fullName>
    </recommendedName>
</protein>
<dbReference type="InterPro" id="IPR016945">
    <property type="entry name" value="UCP030092"/>
</dbReference>
<keyword evidence="1" id="KW-0812">Transmembrane</keyword>
<feature type="transmembrane region" description="Helical" evidence="1">
    <location>
        <begin position="65"/>
        <end position="88"/>
    </location>
</feature>
<name>A0A1I4IXI0_9BACI</name>
<proteinExistence type="predicted"/>
<dbReference type="PIRSF" id="PIRSF030092">
    <property type="entry name" value="UCP030092"/>
    <property type="match status" value="1"/>
</dbReference>
<reference evidence="2 3" key="1">
    <citation type="submission" date="2016-10" db="EMBL/GenBank/DDBJ databases">
        <authorList>
            <person name="de Groot N.N."/>
        </authorList>
    </citation>
    <scope>NUCLEOTIDE SEQUENCE [LARGE SCALE GENOMIC DNA]</scope>
    <source>
        <strain evidence="2 3">CGMCC 1.6134</strain>
    </source>
</reference>
<dbReference type="OrthoDB" id="2353183at2"/>
<dbReference type="EMBL" id="FOTY01000002">
    <property type="protein sequence ID" value="SFL58476.1"/>
    <property type="molecule type" value="Genomic_DNA"/>
</dbReference>